<keyword evidence="2" id="KW-1185">Reference proteome</keyword>
<comment type="caution">
    <text evidence="1">The sequence shown here is derived from an EMBL/GenBank/DDBJ whole genome shotgun (WGS) entry which is preliminary data.</text>
</comment>
<name>A0ACC1SKW8_9HYPO</name>
<accession>A0ACC1SKW8</accession>
<organism evidence="1 2">
    <name type="scientific">Fusarium decemcellulare</name>
    <dbReference type="NCBI Taxonomy" id="57161"/>
    <lineage>
        <taxon>Eukaryota</taxon>
        <taxon>Fungi</taxon>
        <taxon>Dikarya</taxon>
        <taxon>Ascomycota</taxon>
        <taxon>Pezizomycotina</taxon>
        <taxon>Sordariomycetes</taxon>
        <taxon>Hypocreomycetidae</taxon>
        <taxon>Hypocreales</taxon>
        <taxon>Nectriaceae</taxon>
        <taxon>Fusarium</taxon>
        <taxon>Fusarium decemcellulare species complex</taxon>
    </lineage>
</organism>
<protein>
    <submittedName>
        <fullName evidence="1">Uncharacterized protein</fullName>
    </submittedName>
</protein>
<proteinExistence type="predicted"/>
<gene>
    <name evidence="1" type="ORF">NM208_g4365</name>
</gene>
<reference evidence="1" key="1">
    <citation type="submission" date="2022-08" db="EMBL/GenBank/DDBJ databases">
        <title>Genome Sequence of Fusarium decemcellulare.</title>
        <authorList>
            <person name="Buettner E."/>
        </authorList>
    </citation>
    <scope>NUCLEOTIDE SEQUENCE</scope>
    <source>
        <strain evidence="1">Babe19</strain>
    </source>
</reference>
<sequence>MDPLSIATAVLALFGAAVHLDGMRKQFKEADKTLVKIQRNCHIILEILRHFQRLLVDRGIVLSPDDRLDSVHLETSLNDNCNGLAEDVESLLDQLATYFTPGRTNGEQLLNGLRRHSNIRTIQRAHAAIKERLEVFKLQQSTLNSDNLWILVRQNSQSTSFSSTRDLELDTASTVTSSTISPQKSPSSLYRKVYERYITMLLKAIHTNDIQTARRILRDISLDPNGISPARDERLPLLVATLKGNCEMVGLLLYYKADIALKDSKGRTALHLASIRNRADLVSILLRNGAEPGTHDSDGHTPLWHAARSKKTGESFHALINTDGNIAMDESKDDELPTPLWAAAKGGHLDRVSKLLERGASVDIKDQNGRTLVHQTVAQGRVDIAAMVLDKMVEQRGCTRADASNVQDACGLTPLMCGAMKGSLPVVISLVRGWHASYDLRDENGNDGFYYACAGGHIAVASFLLGSGAAVNMQNKYGNSPLHIAATQGHEDIVQLLLHSSADTEAMSRKIRDEWAQGGAQMLPGSVTPAEAARLARRDDIAEQIDSFVKPS</sequence>
<evidence type="ECO:0000313" key="1">
    <source>
        <dbReference type="EMBL" id="KAJ3541931.1"/>
    </source>
</evidence>
<evidence type="ECO:0000313" key="2">
    <source>
        <dbReference type="Proteomes" id="UP001148629"/>
    </source>
</evidence>
<dbReference type="Proteomes" id="UP001148629">
    <property type="component" value="Unassembled WGS sequence"/>
</dbReference>
<dbReference type="EMBL" id="JANRMS010000324">
    <property type="protein sequence ID" value="KAJ3541931.1"/>
    <property type="molecule type" value="Genomic_DNA"/>
</dbReference>